<keyword evidence="3" id="KW-1185">Reference proteome</keyword>
<dbReference type="EMBL" id="CAJNOC010004017">
    <property type="protein sequence ID" value="CAF1006719.1"/>
    <property type="molecule type" value="Genomic_DNA"/>
</dbReference>
<evidence type="ECO:0000259" key="1">
    <source>
        <dbReference type="Pfam" id="PF14214"/>
    </source>
</evidence>
<evidence type="ECO:0000313" key="2">
    <source>
        <dbReference type="EMBL" id="CAF1006719.1"/>
    </source>
</evidence>
<reference evidence="2" key="1">
    <citation type="submission" date="2021-02" db="EMBL/GenBank/DDBJ databases">
        <authorList>
            <person name="Nowell W R."/>
        </authorList>
    </citation>
    <scope>NUCLEOTIDE SEQUENCE</scope>
    <source>
        <strain evidence="2">Ploen Becks lab</strain>
    </source>
</reference>
<protein>
    <recommendedName>
        <fullName evidence="1">Helitron helicase-like domain-containing protein</fullName>
    </recommendedName>
</protein>
<dbReference type="Pfam" id="PF14214">
    <property type="entry name" value="Helitron_like_N"/>
    <property type="match status" value="1"/>
</dbReference>
<sequence>MKTATAFFTFSYPDHHLDELHRLMPGRPAETQSQKYKNLMNNPHLVDWFFSHRLNEFLKVVFDDISDFEWRWHRYEWQSRSAIHAHGAVKFKNDPDMVKLTKEVYISRLAEKKIEKKDYESEEILINLLDDVKKGKESEQVIINYSFGITKKIYWNYSHNYR</sequence>
<accession>A0A814HB03</accession>
<dbReference type="Proteomes" id="UP000663879">
    <property type="component" value="Unassembled WGS sequence"/>
</dbReference>
<evidence type="ECO:0000313" key="3">
    <source>
        <dbReference type="Proteomes" id="UP000663879"/>
    </source>
</evidence>
<dbReference type="InterPro" id="IPR025476">
    <property type="entry name" value="Helitron_helicase-like"/>
</dbReference>
<dbReference type="AlphaFoldDB" id="A0A814HB03"/>
<feature type="domain" description="Helitron helicase-like" evidence="1">
    <location>
        <begin position="3"/>
        <end position="87"/>
    </location>
</feature>
<comment type="caution">
    <text evidence="2">The sequence shown here is derived from an EMBL/GenBank/DDBJ whole genome shotgun (WGS) entry which is preliminary data.</text>
</comment>
<dbReference type="OrthoDB" id="416437at2759"/>
<proteinExistence type="predicted"/>
<organism evidence="2 3">
    <name type="scientific">Brachionus calyciflorus</name>
    <dbReference type="NCBI Taxonomy" id="104777"/>
    <lineage>
        <taxon>Eukaryota</taxon>
        <taxon>Metazoa</taxon>
        <taxon>Spiralia</taxon>
        <taxon>Gnathifera</taxon>
        <taxon>Rotifera</taxon>
        <taxon>Eurotatoria</taxon>
        <taxon>Monogononta</taxon>
        <taxon>Pseudotrocha</taxon>
        <taxon>Ploima</taxon>
        <taxon>Brachionidae</taxon>
        <taxon>Brachionus</taxon>
    </lineage>
</organism>
<gene>
    <name evidence="2" type="ORF">OXX778_LOCUS16686</name>
</gene>
<name>A0A814HB03_9BILA</name>